<dbReference type="CDD" id="cd23664">
    <property type="entry name" value="BRE"/>
    <property type="match status" value="1"/>
</dbReference>
<evidence type="ECO:0000313" key="17">
    <source>
        <dbReference type="RefSeq" id="XP_031564126.1"/>
    </source>
</evidence>
<sequence length="381" mass="43308">MAGDILDRFNPKIANLVKLLFTAEDISLHGEKLHIREQKTGSSYPPSTARNLDRFKILIPFAGHTLKWEVIFSEPDLPPDFIFGNHDLDFVPNIQEIQSLIHWDSNDQGSLVSVIKELIQQYKDYQTDLVKQIPRMQFDCDFLVGNEDYNEYEIHLSKGSHQTYDTSTNVNILIKIPVNIESIPPYLIKDNPGEDIACLLVTYNSPEESCHVTPKLFLSPRLERALGGSSSLHIPQWGGQNGSCLMDYLPVINQLLKQKVYQVGSGYNKRKECVSAFLSVFGGSILEYDAETYHNLSLLLKVQGFFCIVHITLSIGFPLDKPVFVFKSIYHESNGVPYSTSYKDYPYSPRWPADQMVDAVRSFLLEKIPEFKESSLSNGKF</sequence>
<dbReference type="AlphaFoldDB" id="A0A6P8IAC3"/>
<comment type="function">
    <text evidence="15">May play a role in homeostasis or cellular differentiation in cells of neural, epithelial and germline origins. May also act as a death receptor-associated anti-apoptotic protein, which inhibits the mitochondrial apoptotic pathway.</text>
</comment>
<keyword evidence="7 15" id="KW-0227">DNA damage</keyword>
<evidence type="ECO:0000313" key="16">
    <source>
        <dbReference type="Proteomes" id="UP000515163"/>
    </source>
</evidence>
<keyword evidence="16" id="KW-1185">Reference proteome</keyword>
<evidence type="ECO:0000256" key="3">
    <source>
        <dbReference type="ARBA" id="ARBA00022490"/>
    </source>
</evidence>
<evidence type="ECO:0000256" key="13">
    <source>
        <dbReference type="ARBA" id="ARBA00023306"/>
    </source>
</evidence>
<dbReference type="Pfam" id="PF06113">
    <property type="entry name" value="BRE"/>
    <property type="match status" value="1"/>
</dbReference>
<keyword evidence="9 15" id="KW-0833">Ubl conjugation pathway</keyword>
<keyword evidence="5 15" id="KW-0053">Apoptosis</keyword>
<evidence type="ECO:0000256" key="1">
    <source>
        <dbReference type="ARBA" id="ARBA00004123"/>
    </source>
</evidence>
<name>A0A6P8IAC3_ACTTE</name>
<evidence type="ECO:0000256" key="7">
    <source>
        <dbReference type="ARBA" id="ARBA00022763"/>
    </source>
</evidence>
<dbReference type="KEGG" id="aten:116299595"/>
<dbReference type="GO" id="GO:0005737">
    <property type="term" value="C:cytoplasm"/>
    <property type="evidence" value="ECO:0007669"/>
    <property type="project" value="UniProtKB-SubCell"/>
</dbReference>
<evidence type="ECO:0000256" key="8">
    <source>
        <dbReference type="ARBA" id="ARBA00022776"/>
    </source>
</evidence>
<evidence type="ECO:0000256" key="14">
    <source>
        <dbReference type="ARBA" id="ARBA00025766"/>
    </source>
</evidence>
<dbReference type="RefSeq" id="XP_031564126.1">
    <property type="nucleotide sequence ID" value="XM_031708266.1"/>
</dbReference>
<accession>A0A6P8IAC3</accession>
<keyword evidence="6" id="KW-0677">Repeat</keyword>
<evidence type="ECO:0000256" key="12">
    <source>
        <dbReference type="ARBA" id="ARBA00023242"/>
    </source>
</evidence>
<evidence type="ECO:0000256" key="11">
    <source>
        <dbReference type="ARBA" id="ARBA00023204"/>
    </source>
</evidence>
<reference evidence="17" key="1">
    <citation type="submission" date="2025-08" db="UniProtKB">
        <authorList>
            <consortium name="RefSeq"/>
        </authorList>
    </citation>
    <scope>IDENTIFICATION</scope>
    <source>
        <tissue evidence="17">Tentacle</tissue>
    </source>
</reference>
<keyword evidence="10 15" id="KW-0156">Chromatin regulator</keyword>
<proteinExistence type="inferred from homology"/>
<evidence type="ECO:0000256" key="6">
    <source>
        <dbReference type="ARBA" id="ARBA00022737"/>
    </source>
</evidence>
<dbReference type="FunCoup" id="A0A6P8IAC3">
    <property type="interactions" value="2246"/>
</dbReference>
<organism evidence="16 17">
    <name type="scientific">Actinia tenebrosa</name>
    <name type="common">Australian red waratah sea anemone</name>
    <dbReference type="NCBI Taxonomy" id="6105"/>
    <lineage>
        <taxon>Eukaryota</taxon>
        <taxon>Metazoa</taxon>
        <taxon>Cnidaria</taxon>
        <taxon>Anthozoa</taxon>
        <taxon>Hexacorallia</taxon>
        <taxon>Actiniaria</taxon>
        <taxon>Actiniidae</taxon>
        <taxon>Actinia</taxon>
    </lineage>
</organism>
<dbReference type="InterPro" id="IPR010358">
    <property type="entry name" value="BRE"/>
</dbReference>
<gene>
    <name evidence="17" type="primary">LOC116299595</name>
</gene>
<evidence type="ECO:0000256" key="15">
    <source>
        <dbReference type="RuleBase" id="RU368019"/>
    </source>
</evidence>
<dbReference type="GO" id="GO:0031593">
    <property type="term" value="F:polyubiquitin modification-dependent protein binding"/>
    <property type="evidence" value="ECO:0007669"/>
    <property type="project" value="UniProtKB-UniRule"/>
</dbReference>
<dbReference type="GO" id="GO:0051301">
    <property type="term" value="P:cell division"/>
    <property type="evidence" value="ECO:0007669"/>
    <property type="project" value="UniProtKB-UniRule"/>
</dbReference>
<evidence type="ECO:0000256" key="2">
    <source>
        <dbReference type="ARBA" id="ARBA00019438"/>
    </source>
</evidence>
<keyword evidence="8 15" id="KW-0498">Mitosis</keyword>
<evidence type="ECO:0000256" key="4">
    <source>
        <dbReference type="ARBA" id="ARBA00022618"/>
    </source>
</evidence>
<dbReference type="GO" id="GO:0045739">
    <property type="term" value="P:positive regulation of DNA repair"/>
    <property type="evidence" value="ECO:0007669"/>
    <property type="project" value="UniProtKB-UniRule"/>
</dbReference>
<keyword evidence="13 15" id="KW-0131">Cell cycle</keyword>
<comment type="similarity">
    <text evidence="14 15">Belongs to the BABAM2 family.</text>
</comment>
<comment type="domain">
    <text evidence="15">Contains 2 ubiquitin-conjugating enzyme family-like (UEV-like) regions. These regions lack the critical Cys residues required for ubiquitination but retain the ability to bind ubiquitin.</text>
</comment>
<dbReference type="GO" id="GO:0006325">
    <property type="term" value="P:chromatin organization"/>
    <property type="evidence" value="ECO:0007669"/>
    <property type="project" value="UniProtKB-UniRule"/>
</dbReference>
<dbReference type="GO" id="GO:0006915">
    <property type="term" value="P:apoptotic process"/>
    <property type="evidence" value="ECO:0007669"/>
    <property type="project" value="UniProtKB-UniRule"/>
</dbReference>
<dbReference type="PANTHER" id="PTHR15189:SF7">
    <property type="entry name" value="BRISC AND BRCA1-A COMPLEX MEMBER 2"/>
    <property type="match status" value="1"/>
</dbReference>
<evidence type="ECO:0000256" key="10">
    <source>
        <dbReference type="ARBA" id="ARBA00022853"/>
    </source>
</evidence>
<comment type="subunit">
    <text evidence="15">Component of the ARISC complex. Component of the BRCA1-A complex. Component of the BRISC complex. Binds polyubiquitin.</text>
</comment>
<protein>
    <recommendedName>
        <fullName evidence="2 15">BRISC and BRCA1-A complex member 2</fullName>
    </recommendedName>
</protein>
<evidence type="ECO:0000256" key="5">
    <source>
        <dbReference type="ARBA" id="ARBA00022703"/>
    </source>
</evidence>
<dbReference type="GO" id="GO:0010212">
    <property type="term" value="P:response to ionizing radiation"/>
    <property type="evidence" value="ECO:0007669"/>
    <property type="project" value="UniProtKB-UniRule"/>
</dbReference>
<dbReference type="PANTHER" id="PTHR15189">
    <property type="entry name" value="BRISC AND BRCA1-A COMPLEX MEMBER 2"/>
    <property type="match status" value="1"/>
</dbReference>
<keyword evidence="4 15" id="KW-0132">Cell division</keyword>
<dbReference type="GO" id="GO:0070552">
    <property type="term" value="C:BRISC complex"/>
    <property type="evidence" value="ECO:0007669"/>
    <property type="project" value="UniProtKB-UniRule"/>
</dbReference>
<dbReference type="InParanoid" id="A0A6P8IAC3"/>
<dbReference type="GO" id="GO:0070531">
    <property type="term" value="C:BRCA1-A complex"/>
    <property type="evidence" value="ECO:0007669"/>
    <property type="project" value="UniProtKB-UniRule"/>
</dbReference>
<keyword evidence="11 15" id="KW-0234">DNA repair</keyword>
<dbReference type="GO" id="GO:0006302">
    <property type="term" value="P:double-strand break repair"/>
    <property type="evidence" value="ECO:0007669"/>
    <property type="project" value="UniProtKB-UniRule"/>
</dbReference>
<dbReference type="GeneID" id="116299595"/>
<comment type="subcellular location">
    <subcellularLocation>
        <location evidence="15">Cytoplasm</location>
    </subcellularLocation>
    <subcellularLocation>
        <location evidence="1 15">Nucleus</location>
    </subcellularLocation>
    <text evidence="15">Localizes at sites of DNA damage at double-strand breaks (DSBs).</text>
</comment>
<dbReference type="GO" id="GO:0007095">
    <property type="term" value="P:mitotic G2 DNA damage checkpoint signaling"/>
    <property type="evidence" value="ECO:0007669"/>
    <property type="project" value="UniProtKB-UniRule"/>
</dbReference>
<evidence type="ECO:0000256" key="9">
    <source>
        <dbReference type="ARBA" id="ARBA00022786"/>
    </source>
</evidence>
<dbReference type="Proteomes" id="UP000515163">
    <property type="component" value="Unplaced"/>
</dbReference>
<dbReference type="OrthoDB" id="538811at2759"/>
<keyword evidence="12 15" id="KW-0539">Nucleus</keyword>
<keyword evidence="3 15" id="KW-0963">Cytoplasm</keyword>